<feature type="domain" description="Helicase ATP-binding" evidence="6">
    <location>
        <begin position="51"/>
        <end position="225"/>
    </location>
</feature>
<evidence type="ECO:0000313" key="7">
    <source>
        <dbReference type="EMBL" id="CDW83888.1"/>
    </source>
</evidence>
<dbReference type="GO" id="GO:0005524">
    <property type="term" value="F:ATP binding"/>
    <property type="evidence" value="ECO:0007669"/>
    <property type="project" value="UniProtKB-KW"/>
</dbReference>
<dbReference type="GO" id="GO:0003676">
    <property type="term" value="F:nucleic acid binding"/>
    <property type="evidence" value="ECO:0007669"/>
    <property type="project" value="InterPro"/>
</dbReference>
<evidence type="ECO:0000256" key="4">
    <source>
        <dbReference type="ARBA" id="ARBA00022806"/>
    </source>
</evidence>
<dbReference type="GO" id="GO:0003724">
    <property type="term" value="F:RNA helicase activity"/>
    <property type="evidence" value="ECO:0007669"/>
    <property type="project" value="UniProtKB-EC"/>
</dbReference>
<dbReference type="Proteomes" id="UP000039865">
    <property type="component" value="Unassembled WGS sequence"/>
</dbReference>
<evidence type="ECO:0000256" key="1">
    <source>
        <dbReference type="ARBA" id="ARBA00012552"/>
    </source>
</evidence>
<evidence type="ECO:0000256" key="3">
    <source>
        <dbReference type="ARBA" id="ARBA00022801"/>
    </source>
</evidence>
<accession>A0A078AST5</accession>
<dbReference type="InterPro" id="IPR011545">
    <property type="entry name" value="DEAD/DEAH_box_helicase_dom"/>
</dbReference>
<dbReference type="OrthoDB" id="10265785at2759"/>
<protein>
    <recommendedName>
        <fullName evidence="1">RNA helicase</fullName>
        <ecNumber evidence="1">3.6.4.13</ecNumber>
    </recommendedName>
</protein>
<dbReference type="EC" id="3.6.4.13" evidence="1"/>
<keyword evidence="3" id="KW-0378">Hydrolase</keyword>
<dbReference type="PROSITE" id="PS51192">
    <property type="entry name" value="HELICASE_ATP_BIND_1"/>
    <property type="match status" value="1"/>
</dbReference>
<sequence>MGSTIGSINGVGDIYQPYEQKKLNYTGIMSTGFKDFLLRPELQRSIVDCGFEHPSEGVDIICQAKSGMGKTAVFVLTTLHQLHPQPKPICILVLCHTRELAFQIKKEYDRFLQHFGDSVTCNVIYGGQPIQDHIKILTEKPPTVLVGTPGRILALVKGQHLKFENLRVFVLDECDRMLSELDMRQDVQQIFKMTPYQKQVMMFSATLGQDIRVVCKKFMKNPFEIYIDNDTKLTLHGLQQYIVKLNEDCKTKKLIELLDSLLFNQVIIFVKTSQRAEALSKLLSKQNFPSTFIHGQLVQEERQIKIVLV</sequence>
<dbReference type="GO" id="GO:0016787">
    <property type="term" value="F:hydrolase activity"/>
    <property type="evidence" value="ECO:0007669"/>
    <property type="project" value="UniProtKB-KW"/>
</dbReference>
<dbReference type="InterPro" id="IPR001650">
    <property type="entry name" value="Helicase_C-like"/>
</dbReference>
<evidence type="ECO:0000313" key="8">
    <source>
        <dbReference type="Proteomes" id="UP000039865"/>
    </source>
</evidence>
<gene>
    <name evidence="7" type="primary">Contig5863.g6285</name>
    <name evidence="7" type="ORF">STYLEM_12941</name>
</gene>
<proteinExistence type="predicted"/>
<dbReference type="InterPro" id="IPR014001">
    <property type="entry name" value="Helicase_ATP-bd"/>
</dbReference>
<keyword evidence="8" id="KW-1185">Reference proteome</keyword>
<dbReference type="EMBL" id="CCKQ01012282">
    <property type="protein sequence ID" value="CDW83888.1"/>
    <property type="molecule type" value="Genomic_DNA"/>
</dbReference>
<keyword evidence="4 7" id="KW-0347">Helicase</keyword>
<evidence type="ECO:0000259" key="6">
    <source>
        <dbReference type="PROSITE" id="PS51192"/>
    </source>
</evidence>
<dbReference type="SUPFAM" id="SSF52540">
    <property type="entry name" value="P-loop containing nucleoside triphosphate hydrolases"/>
    <property type="match status" value="2"/>
</dbReference>
<name>A0A078AST5_STYLE</name>
<dbReference type="AlphaFoldDB" id="A0A078AST5"/>
<dbReference type="Pfam" id="PF00271">
    <property type="entry name" value="Helicase_C"/>
    <property type="match status" value="1"/>
</dbReference>
<dbReference type="InterPro" id="IPR027417">
    <property type="entry name" value="P-loop_NTPase"/>
</dbReference>
<dbReference type="InParanoid" id="A0A078AST5"/>
<keyword evidence="5" id="KW-0067">ATP-binding</keyword>
<dbReference type="Pfam" id="PF00270">
    <property type="entry name" value="DEAD"/>
    <property type="match status" value="1"/>
</dbReference>
<evidence type="ECO:0000256" key="2">
    <source>
        <dbReference type="ARBA" id="ARBA00022741"/>
    </source>
</evidence>
<dbReference type="SMART" id="SM00487">
    <property type="entry name" value="DEXDc"/>
    <property type="match status" value="1"/>
</dbReference>
<evidence type="ECO:0000256" key="5">
    <source>
        <dbReference type="ARBA" id="ARBA00022840"/>
    </source>
</evidence>
<keyword evidence="2" id="KW-0547">Nucleotide-binding</keyword>
<organism evidence="7 8">
    <name type="scientific">Stylonychia lemnae</name>
    <name type="common">Ciliate</name>
    <dbReference type="NCBI Taxonomy" id="5949"/>
    <lineage>
        <taxon>Eukaryota</taxon>
        <taxon>Sar</taxon>
        <taxon>Alveolata</taxon>
        <taxon>Ciliophora</taxon>
        <taxon>Intramacronucleata</taxon>
        <taxon>Spirotrichea</taxon>
        <taxon>Stichotrichia</taxon>
        <taxon>Sporadotrichida</taxon>
        <taxon>Oxytrichidae</taxon>
        <taxon>Stylonychinae</taxon>
        <taxon>Stylonychia</taxon>
    </lineage>
</organism>
<reference evidence="7 8" key="1">
    <citation type="submission" date="2014-06" db="EMBL/GenBank/DDBJ databases">
        <authorList>
            <person name="Swart Estienne"/>
        </authorList>
    </citation>
    <scope>NUCLEOTIDE SEQUENCE [LARGE SCALE GENOMIC DNA]</scope>
    <source>
        <strain evidence="7 8">130c</strain>
    </source>
</reference>
<dbReference type="Gene3D" id="3.40.50.300">
    <property type="entry name" value="P-loop containing nucleotide triphosphate hydrolases"/>
    <property type="match status" value="2"/>
</dbReference>
<dbReference type="PANTHER" id="PTHR47958">
    <property type="entry name" value="ATP-DEPENDENT RNA HELICASE DBP3"/>
    <property type="match status" value="1"/>
</dbReference>